<dbReference type="Pfam" id="PF00316">
    <property type="entry name" value="FBPase"/>
    <property type="match status" value="1"/>
</dbReference>
<dbReference type="GO" id="GO:0006094">
    <property type="term" value="P:gluconeogenesis"/>
    <property type="evidence" value="ECO:0007669"/>
    <property type="project" value="UniProtKB-UniRule"/>
</dbReference>
<evidence type="ECO:0000259" key="12">
    <source>
        <dbReference type="Pfam" id="PF18913"/>
    </source>
</evidence>
<comment type="subcellular location">
    <subcellularLocation>
        <location evidence="9">Cytoplasm</location>
    </subcellularLocation>
</comment>
<feature type="domain" description="Fructose-1-6-bisphosphatase class 1 C-terminal" evidence="12">
    <location>
        <begin position="176"/>
        <end position="297"/>
    </location>
</feature>
<dbReference type="PROSITE" id="PS00124">
    <property type="entry name" value="FBPASE"/>
    <property type="match status" value="1"/>
</dbReference>
<dbReference type="GO" id="GO:0042132">
    <property type="term" value="F:fructose 1,6-bisphosphate 1-phosphatase activity"/>
    <property type="evidence" value="ECO:0007669"/>
    <property type="project" value="UniProtKB-UniRule"/>
</dbReference>
<accession>A0A9Q4KSR3</accession>
<keyword evidence="8 9" id="KW-0119">Carbohydrate metabolism</keyword>
<feature type="domain" description="Fructose-1-6-bisphosphatase class I N-terminal" evidence="11">
    <location>
        <begin position="31"/>
        <end position="169"/>
    </location>
</feature>
<feature type="binding site" evidence="9">
    <location>
        <position position="101"/>
    </location>
    <ligand>
        <name>Mg(2+)</name>
        <dbReference type="ChEBI" id="CHEBI:18420"/>
        <label>1</label>
    </ligand>
</feature>
<keyword evidence="7 9" id="KW-0460">Magnesium</keyword>
<comment type="subunit">
    <text evidence="9">Homotetramer.</text>
</comment>
<dbReference type="GO" id="GO:0030388">
    <property type="term" value="P:fructose 1,6-bisphosphate metabolic process"/>
    <property type="evidence" value="ECO:0007669"/>
    <property type="project" value="TreeGrafter"/>
</dbReference>
<dbReference type="EC" id="3.1.3.11" evidence="9"/>
<dbReference type="InterPro" id="IPR033391">
    <property type="entry name" value="FBPase_N"/>
</dbReference>
<proteinExistence type="inferred from homology"/>
<evidence type="ECO:0000256" key="2">
    <source>
        <dbReference type="ARBA" id="ARBA00005215"/>
    </source>
</evidence>
<dbReference type="CDD" id="cd00354">
    <property type="entry name" value="FBPase"/>
    <property type="match status" value="1"/>
</dbReference>
<comment type="catalytic activity">
    <reaction evidence="1 9">
        <text>beta-D-fructose 1,6-bisphosphate + H2O = beta-D-fructose 6-phosphate + phosphate</text>
        <dbReference type="Rhea" id="RHEA:11064"/>
        <dbReference type="ChEBI" id="CHEBI:15377"/>
        <dbReference type="ChEBI" id="CHEBI:32966"/>
        <dbReference type="ChEBI" id="CHEBI:43474"/>
        <dbReference type="ChEBI" id="CHEBI:57634"/>
        <dbReference type="EC" id="3.1.3.11"/>
    </reaction>
</comment>
<feature type="binding site" evidence="9">
    <location>
        <position position="245"/>
    </location>
    <ligand>
        <name>Mg(2+)</name>
        <dbReference type="ChEBI" id="CHEBI:18420"/>
        <label>2</label>
    </ligand>
</feature>
<evidence type="ECO:0000256" key="4">
    <source>
        <dbReference type="ARBA" id="ARBA00022490"/>
    </source>
</evidence>
<dbReference type="Gene3D" id="3.30.540.10">
    <property type="entry name" value="Fructose-1,6-Bisphosphatase, subunit A, domain 1"/>
    <property type="match status" value="1"/>
</dbReference>
<dbReference type="InterPro" id="IPR028343">
    <property type="entry name" value="FBPtase"/>
</dbReference>
<dbReference type="GO" id="GO:0005986">
    <property type="term" value="P:sucrose biosynthetic process"/>
    <property type="evidence" value="ECO:0007669"/>
    <property type="project" value="TreeGrafter"/>
</dbReference>
<evidence type="ECO:0000256" key="9">
    <source>
        <dbReference type="HAMAP-Rule" id="MF_01855"/>
    </source>
</evidence>
<dbReference type="InterPro" id="IPR044015">
    <property type="entry name" value="FBPase_C_dom"/>
</dbReference>
<dbReference type="Pfam" id="PF18913">
    <property type="entry name" value="FBPase_C"/>
    <property type="match status" value="1"/>
</dbReference>
<reference evidence="13" key="1">
    <citation type="submission" date="2022-01" db="EMBL/GenBank/DDBJ databases">
        <title>Draft genome of Methanogenium marinum DSM 15558.</title>
        <authorList>
            <person name="Chen S.-C."/>
            <person name="You Y.-T."/>
        </authorList>
    </citation>
    <scope>NUCLEOTIDE SEQUENCE</scope>
    <source>
        <strain evidence="13">DSM 15558</strain>
    </source>
</reference>
<dbReference type="GO" id="GO:0006002">
    <property type="term" value="P:fructose 6-phosphate metabolic process"/>
    <property type="evidence" value="ECO:0007669"/>
    <property type="project" value="TreeGrafter"/>
</dbReference>
<dbReference type="GO" id="GO:0000287">
    <property type="term" value="F:magnesium ion binding"/>
    <property type="evidence" value="ECO:0007669"/>
    <property type="project" value="UniProtKB-UniRule"/>
</dbReference>
<feature type="binding site" evidence="9">
    <location>
        <begin position="102"/>
        <end position="105"/>
    </location>
    <ligand>
        <name>substrate</name>
    </ligand>
</feature>
<evidence type="ECO:0000256" key="6">
    <source>
        <dbReference type="ARBA" id="ARBA00022801"/>
    </source>
</evidence>
<dbReference type="PIRSF" id="PIRSF500210">
    <property type="entry name" value="FBPtase"/>
    <property type="match status" value="1"/>
</dbReference>
<feature type="binding site" evidence="9">
    <location>
        <position position="99"/>
    </location>
    <ligand>
        <name>Mg(2+)</name>
        <dbReference type="ChEBI" id="CHEBI:18420"/>
        <label>2</label>
    </ligand>
</feature>
<dbReference type="SUPFAM" id="SSF56655">
    <property type="entry name" value="Carbohydrate phosphatase"/>
    <property type="match status" value="1"/>
</dbReference>
<dbReference type="PRINTS" id="PR00115">
    <property type="entry name" value="F16BPHPHTASE"/>
</dbReference>
<feature type="binding site" evidence="9">
    <location>
        <position position="102"/>
    </location>
    <ligand>
        <name>Mg(2+)</name>
        <dbReference type="ChEBI" id="CHEBI:18420"/>
        <label>2</label>
    </ligand>
</feature>
<feature type="binding site" evidence="9">
    <location>
        <position position="79"/>
    </location>
    <ligand>
        <name>Mg(2+)</name>
        <dbReference type="ChEBI" id="CHEBI:18420"/>
        <label>1</label>
    </ligand>
</feature>
<comment type="pathway">
    <text evidence="2">Carbohydrate biosynthesis; Calvin cycle.</text>
</comment>
<dbReference type="EMBL" id="JAKELO010000002">
    <property type="protein sequence ID" value="MDE4907493.1"/>
    <property type="molecule type" value="Genomic_DNA"/>
</dbReference>
<evidence type="ECO:0000256" key="1">
    <source>
        <dbReference type="ARBA" id="ARBA00001273"/>
    </source>
</evidence>
<keyword evidence="14" id="KW-1185">Reference proteome</keyword>
<evidence type="ECO:0000256" key="3">
    <source>
        <dbReference type="ARBA" id="ARBA00010941"/>
    </source>
</evidence>
<dbReference type="GO" id="GO:0006000">
    <property type="term" value="P:fructose metabolic process"/>
    <property type="evidence" value="ECO:0007669"/>
    <property type="project" value="TreeGrafter"/>
</dbReference>
<dbReference type="PANTHER" id="PTHR11556">
    <property type="entry name" value="FRUCTOSE-1,6-BISPHOSPHATASE-RELATED"/>
    <property type="match status" value="1"/>
</dbReference>
<keyword evidence="4 9" id="KW-0963">Cytoplasm</keyword>
<name>A0A9Q4KSR3_9EURY</name>
<feature type="binding site" evidence="9">
    <location>
        <position position="239"/>
    </location>
    <ligand>
        <name>substrate</name>
    </ligand>
</feature>
<gene>
    <name evidence="9" type="primary">fbp</name>
    <name evidence="13" type="ORF">L0665_02520</name>
</gene>
<evidence type="ECO:0000256" key="7">
    <source>
        <dbReference type="ARBA" id="ARBA00022842"/>
    </source>
</evidence>
<evidence type="ECO:0000256" key="5">
    <source>
        <dbReference type="ARBA" id="ARBA00022723"/>
    </source>
</evidence>
<protein>
    <recommendedName>
        <fullName evidence="9">Fructose-1,6-bisphosphatase class 1</fullName>
        <shortName evidence="9">FBPase class 1</shortName>
        <ecNumber evidence="9">3.1.3.11</ecNumber>
    </recommendedName>
    <alternativeName>
        <fullName evidence="9">D-fructose-1,6-bisphosphate 1-phosphohydrolase class 1</fullName>
    </alternativeName>
</protein>
<dbReference type="GO" id="GO:0005737">
    <property type="term" value="C:cytoplasm"/>
    <property type="evidence" value="ECO:0007669"/>
    <property type="project" value="UniProtKB-SubCell"/>
</dbReference>
<comment type="cofactor">
    <cofactor evidence="9">
        <name>Mg(2+)</name>
        <dbReference type="ChEBI" id="CHEBI:18420"/>
    </cofactor>
    <text evidence="9">Binds 2 magnesium ions per subunit.</text>
</comment>
<evidence type="ECO:0000313" key="14">
    <source>
        <dbReference type="Proteomes" id="UP001143747"/>
    </source>
</evidence>
<dbReference type="AlphaFoldDB" id="A0A9Q4KSR3"/>
<evidence type="ECO:0000259" key="11">
    <source>
        <dbReference type="Pfam" id="PF00316"/>
    </source>
</evidence>
<comment type="caution">
    <text evidence="9">Lacks conserved residue(s) required for the propagation of feature annotation.</text>
</comment>
<dbReference type="RefSeq" id="WP_274924143.1">
    <property type="nucleotide sequence ID" value="NZ_JAKELO010000002.1"/>
</dbReference>
<evidence type="ECO:0000256" key="8">
    <source>
        <dbReference type="ARBA" id="ARBA00023277"/>
    </source>
</evidence>
<dbReference type="PIRSF" id="PIRSF000904">
    <property type="entry name" value="FBPtase_SBPase"/>
    <property type="match status" value="1"/>
</dbReference>
<organism evidence="13 14">
    <name type="scientific">Methanogenium marinum</name>
    <dbReference type="NCBI Taxonomy" id="348610"/>
    <lineage>
        <taxon>Archaea</taxon>
        <taxon>Methanobacteriati</taxon>
        <taxon>Methanobacteriota</taxon>
        <taxon>Stenosarchaea group</taxon>
        <taxon>Methanomicrobia</taxon>
        <taxon>Methanomicrobiales</taxon>
        <taxon>Methanomicrobiaceae</taxon>
        <taxon>Methanogenium</taxon>
    </lineage>
</organism>
<evidence type="ECO:0000313" key="13">
    <source>
        <dbReference type="EMBL" id="MDE4907493.1"/>
    </source>
</evidence>
<dbReference type="Gene3D" id="3.40.190.80">
    <property type="match status" value="1"/>
</dbReference>
<dbReference type="Proteomes" id="UP001143747">
    <property type="component" value="Unassembled WGS sequence"/>
</dbReference>
<feature type="binding site" evidence="9">
    <location>
        <position position="209"/>
    </location>
    <ligand>
        <name>substrate</name>
    </ligand>
</feature>
<comment type="caution">
    <text evidence="13">The sequence shown here is derived from an EMBL/GenBank/DDBJ whole genome shotgun (WGS) entry which is preliminary data.</text>
</comment>
<evidence type="ECO:0000256" key="10">
    <source>
        <dbReference type="RuleBase" id="RU000508"/>
    </source>
</evidence>
<comment type="similarity">
    <text evidence="3 9 10">Belongs to the FBPase class 1 family.</text>
</comment>
<sequence length="299" mass="32587">MKTLRQYLDGTACEKQLKDLIELIAYQSIPIRDAFIDNQSYAGTENTYGEEQAALDKWADTHIISVLGKSGFVKEIASEEQPDIVRFPDAEGDYAVVMDPLDGSSLIQVNLAVGTIVGIYRGGNALQKGEDLAVAMYMLYGPMTVLTITVGNGVFTFALNSEETFVLLKENIQIPEGKLFGSGGIRNEWLSGHHDFISLCEQNGGKLRYSGSFVADFHQILTYGGVYCYPAAQGKPEGKLRLVFEGNPIGFIAKQAGGAISDGTQDLLTVIPTKPDHRTPIYVGSKNVIESVESCMKKQ</sequence>
<dbReference type="InterPro" id="IPR020548">
    <property type="entry name" value="Fructose_bisphosphatase_AS"/>
</dbReference>
<dbReference type="HAMAP" id="MF_01855">
    <property type="entry name" value="FBPase_class1"/>
    <property type="match status" value="1"/>
</dbReference>
<keyword evidence="6 9" id="KW-0378">Hydrolase</keyword>
<keyword evidence="5 9" id="KW-0479">Metal-binding</keyword>
<feature type="binding site" evidence="9">
    <location>
        <position position="99"/>
    </location>
    <ligand>
        <name>Mg(2+)</name>
        <dbReference type="ChEBI" id="CHEBI:18420"/>
        <label>1</label>
    </ligand>
</feature>
<dbReference type="PANTHER" id="PTHR11556:SF35">
    <property type="entry name" value="SEDOHEPTULOSE-1,7-BISPHOSPHATASE, CHLOROPLASTIC"/>
    <property type="match status" value="1"/>
</dbReference>
<dbReference type="InterPro" id="IPR000146">
    <property type="entry name" value="FBPase_class-1"/>
</dbReference>